<protein>
    <submittedName>
        <fullName evidence="2">Uncharacterized protein</fullName>
    </submittedName>
</protein>
<feature type="compositionally biased region" description="Basic and acidic residues" evidence="1">
    <location>
        <begin position="116"/>
        <end position="130"/>
    </location>
</feature>
<feature type="region of interest" description="Disordered" evidence="1">
    <location>
        <begin position="36"/>
        <end position="130"/>
    </location>
</feature>
<dbReference type="EMBL" id="BAUL01000025">
    <property type="protein sequence ID" value="GAD92501.1"/>
    <property type="molecule type" value="Genomic_DNA"/>
</dbReference>
<comment type="caution">
    <text evidence="2">The sequence shown here is derived from an EMBL/GenBank/DDBJ whole genome shotgun (WGS) entry which is preliminary data.</text>
</comment>
<feature type="compositionally biased region" description="Basic and acidic residues" evidence="1">
    <location>
        <begin position="83"/>
        <end position="109"/>
    </location>
</feature>
<organism evidence="2 3">
    <name type="scientific">Byssochlamys spectabilis (strain No. 5 / NBRC 109023)</name>
    <name type="common">Paecilomyces variotii</name>
    <dbReference type="NCBI Taxonomy" id="1356009"/>
    <lineage>
        <taxon>Eukaryota</taxon>
        <taxon>Fungi</taxon>
        <taxon>Dikarya</taxon>
        <taxon>Ascomycota</taxon>
        <taxon>Pezizomycotina</taxon>
        <taxon>Eurotiomycetes</taxon>
        <taxon>Eurotiomycetidae</taxon>
        <taxon>Eurotiales</taxon>
        <taxon>Thermoascaceae</taxon>
        <taxon>Paecilomyces</taxon>
    </lineage>
</organism>
<dbReference type="InParanoid" id="V5FS50"/>
<feature type="compositionally biased region" description="Polar residues" evidence="1">
    <location>
        <begin position="62"/>
        <end position="82"/>
    </location>
</feature>
<accession>V5FS50</accession>
<name>V5FS50_BYSSN</name>
<evidence type="ECO:0000313" key="3">
    <source>
        <dbReference type="Proteomes" id="UP000018001"/>
    </source>
</evidence>
<reference evidence="3" key="1">
    <citation type="journal article" date="2014" name="Genome Announc.">
        <title>Draft genome sequence of the formaldehyde-resistant fungus Byssochlamys spectabilis No. 5 (anamorph Paecilomyces variotii No. 5) (NBRC109023).</title>
        <authorList>
            <person name="Oka T."/>
            <person name="Ekino K."/>
            <person name="Fukuda K."/>
            <person name="Nomura Y."/>
        </authorList>
    </citation>
    <scope>NUCLEOTIDE SEQUENCE [LARGE SCALE GENOMIC DNA]</scope>
    <source>
        <strain evidence="3">No. 5 / NBRC 109023</strain>
    </source>
</reference>
<dbReference type="HOGENOM" id="CLU_1094137_0_0_1"/>
<dbReference type="AlphaFoldDB" id="V5FS50"/>
<proteinExistence type="predicted"/>
<keyword evidence="3" id="KW-1185">Reference proteome</keyword>
<sequence>MKHESTPPPLRSDNLGVQAWKTTVVVVTDRDGTVDSRVEEGIEAGELDESFTGVEEGGAQDAVSTGWSSRQITANGSVSDLSKSWRKEERRREKEAEMEERERKVRREFLSPGGCRGEKEKRSRESRREVEVPGPSVGAFAARARFTAVRTVPSRFVSSQASAAWLALVSIRPGRERDWLQPESRRLGGAFSAGNTGAVVRMSVRYNWTQETGPRRPTISWLDRACVHTAYLSSSTLRAGIPASGSVKLRPDPA</sequence>
<evidence type="ECO:0000313" key="2">
    <source>
        <dbReference type="EMBL" id="GAD92501.1"/>
    </source>
</evidence>
<dbReference type="Proteomes" id="UP000018001">
    <property type="component" value="Unassembled WGS sequence"/>
</dbReference>
<gene>
    <name evidence="2" type="ORF">PVAR5_1093</name>
</gene>
<evidence type="ECO:0000256" key="1">
    <source>
        <dbReference type="SAM" id="MobiDB-lite"/>
    </source>
</evidence>